<gene>
    <name evidence="2" type="primary">lptC</name>
    <name evidence="2" type="ORF">FUA23_20720</name>
</gene>
<dbReference type="Gene3D" id="2.60.450.10">
    <property type="entry name" value="Lipopolysaccharide (LPS) transport protein A like domain"/>
    <property type="match status" value="1"/>
</dbReference>
<comment type="caution">
    <text evidence="2">The sequence shown here is derived from an EMBL/GenBank/DDBJ whole genome shotgun (WGS) entry which is preliminary data.</text>
</comment>
<dbReference type="NCBIfam" id="TIGR04409">
    <property type="entry name" value="LptC_YrbK"/>
    <property type="match status" value="1"/>
</dbReference>
<keyword evidence="1" id="KW-0732">Signal</keyword>
<sequence>MTNRSFAFLQYFTLAAAFLAVAFLCSSCVNDPADVAHLREQLSDKVETADGIRTIFSDSGMVRAVIEAPVMLNYLEKADQRQEFPEGLVATFYDEFNQPTSTLVANWGVYRKRERTVTVRDSVVWESVDLQRLETEELNWDEKTGRIHTNKFVVLRQPQYVITGYGLEADQNFSNARVLQVDGRIPMSRPKE</sequence>
<feature type="signal peptide" evidence="1">
    <location>
        <begin position="1"/>
        <end position="22"/>
    </location>
</feature>
<accession>A0A5C7F749</accession>
<dbReference type="EMBL" id="VOXD01000048">
    <property type="protein sequence ID" value="TXF85228.1"/>
    <property type="molecule type" value="Genomic_DNA"/>
</dbReference>
<evidence type="ECO:0000313" key="2">
    <source>
        <dbReference type="EMBL" id="TXF85228.1"/>
    </source>
</evidence>
<dbReference type="OrthoDB" id="9812080at2"/>
<evidence type="ECO:0000256" key="1">
    <source>
        <dbReference type="SAM" id="SignalP"/>
    </source>
</evidence>
<dbReference type="InterPro" id="IPR010664">
    <property type="entry name" value="LipoPS_assembly_LptC-rel"/>
</dbReference>
<dbReference type="Pfam" id="PF06835">
    <property type="entry name" value="LptC"/>
    <property type="match status" value="1"/>
</dbReference>
<dbReference type="InterPro" id="IPR026265">
    <property type="entry name" value="LptC"/>
</dbReference>
<dbReference type="GO" id="GO:0015221">
    <property type="term" value="F:lipopolysaccharide transmembrane transporter activity"/>
    <property type="evidence" value="ECO:0007669"/>
    <property type="project" value="InterPro"/>
</dbReference>
<dbReference type="RefSeq" id="WP_147932693.1">
    <property type="nucleotide sequence ID" value="NZ_VOXD01000048.1"/>
</dbReference>
<dbReference type="GO" id="GO:0005886">
    <property type="term" value="C:plasma membrane"/>
    <property type="evidence" value="ECO:0007669"/>
    <property type="project" value="InterPro"/>
</dbReference>
<dbReference type="AlphaFoldDB" id="A0A5C7F749"/>
<feature type="chain" id="PRO_5022815418" evidence="1">
    <location>
        <begin position="23"/>
        <end position="192"/>
    </location>
</feature>
<protein>
    <submittedName>
        <fullName evidence="2">LPS export ABC transporter periplasmic protein LptC</fullName>
    </submittedName>
</protein>
<dbReference type="Proteomes" id="UP000321907">
    <property type="component" value="Unassembled WGS sequence"/>
</dbReference>
<evidence type="ECO:0000313" key="3">
    <source>
        <dbReference type="Proteomes" id="UP000321907"/>
    </source>
</evidence>
<name>A0A5C7F749_9BACT</name>
<keyword evidence="3" id="KW-1185">Reference proteome</keyword>
<proteinExistence type="predicted"/>
<organism evidence="2 3">
    <name type="scientific">Neolewinella aurantiaca</name>
    <dbReference type="NCBI Taxonomy" id="2602767"/>
    <lineage>
        <taxon>Bacteria</taxon>
        <taxon>Pseudomonadati</taxon>
        <taxon>Bacteroidota</taxon>
        <taxon>Saprospiria</taxon>
        <taxon>Saprospirales</taxon>
        <taxon>Lewinellaceae</taxon>
        <taxon>Neolewinella</taxon>
    </lineage>
</organism>
<reference evidence="2 3" key="1">
    <citation type="submission" date="2019-08" db="EMBL/GenBank/DDBJ databases">
        <title>Lewinella sp. strain SSH13 Genome sequencing and assembly.</title>
        <authorList>
            <person name="Kim I."/>
        </authorList>
    </citation>
    <scope>NUCLEOTIDE SEQUENCE [LARGE SCALE GENOMIC DNA]</scope>
    <source>
        <strain evidence="2 3">SSH13</strain>
    </source>
</reference>